<accession>Q60977</accession>
<dbReference type="SMART" id="SM00406">
    <property type="entry name" value="IGv"/>
    <property type="match status" value="1"/>
</dbReference>
<evidence type="ECO:0000313" key="11">
    <source>
        <dbReference type="MGI" id="MGI:107741"/>
    </source>
</evidence>
<dbReference type="InterPro" id="IPR003599">
    <property type="entry name" value="Ig_sub"/>
</dbReference>
<evidence type="ECO:0000256" key="6">
    <source>
        <dbReference type="ARBA" id="ARBA00023180"/>
    </source>
</evidence>
<dbReference type="GO" id="GO:0016020">
    <property type="term" value="C:membrane"/>
    <property type="evidence" value="ECO:0007669"/>
    <property type="project" value="UniProtKB-SubCell"/>
</dbReference>
<reference evidence="10" key="1">
    <citation type="journal article" date="1996" name="Mamm. Genome">
        <title>Isolation and chromosomal location of mE4, a novel murine gene of the immunoglobulin superfamily.</title>
        <authorList>
            <person name="Chadeneau C."/>
            <person name="LeMoullac B."/>
            <person name="LeCabellec M."/>
            <person name="Mattei M."/>
            <person name="Meflah K."/>
            <person name="Denis M.G."/>
        </authorList>
    </citation>
    <scope>NUCLEOTIDE SEQUENCE</scope>
    <source>
        <strain evidence="10">BALB/c</strain>
    </source>
</reference>
<gene>
    <name evidence="11" type="primary">Pvr</name>
    <name evidence="10" type="synonym">Tage4</name>
</gene>
<dbReference type="InterPro" id="IPR013106">
    <property type="entry name" value="Ig_V-set"/>
</dbReference>
<evidence type="ECO:0000256" key="2">
    <source>
        <dbReference type="ARBA" id="ARBA00022692"/>
    </source>
</evidence>
<keyword evidence="2 7" id="KW-0812">Transmembrane</keyword>
<keyword evidence="4 7" id="KW-0472">Membrane</keyword>
<protein>
    <submittedName>
        <fullName evidence="10">Tumor-associated glycoprotein E4</fullName>
    </submittedName>
</protein>
<dbReference type="MGI" id="MGI:107741">
    <property type="gene designation" value="Pvr"/>
</dbReference>
<keyword evidence="8" id="KW-0732">Signal</keyword>
<dbReference type="InterPro" id="IPR013783">
    <property type="entry name" value="Ig-like_fold"/>
</dbReference>
<dbReference type="InterPro" id="IPR013162">
    <property type="entry name" value="CD80_C2-set"/>
</dbReference>
<dbReference type="AlphaFoldDB" id="Q60977"/>
<feature type="domain" description="Ig-like" evidence="9">
    <location>
        <begin position="251"/>
        <end position="339"/>
    </location>
</feature>
<dbReference type="InterPro" id="IPR007110">
    <property type="entry name" value="Ig-like_dom"/>
</dbReference>
<keyword evidence="5" id="KW-1015">Disulfide bond</keyword>
<dbReference type="InterPro" id="IPR052659">
    <property type="entry name" value="Nectin/PVR"/>
</dbReference>
<evidence type="ECO:0000256" key="8">
    <source>
        <dbReference type="SAM" id="SignalP"/>
    </source>
</evidence>
<dbReference type="PhosphoSitePlus" id="Q60977"/>
<keyword evidence="6" id="KW-0325">Glycoprotein</keyword>
<dbReference type="Pfam" id="PF08205">
    <property type="entry name" value="C2-set_2"/>
    <property type="match status" value="1"/>
</dbReference>
<keyword evidence="3 7" id="KW-1133">Transmembrane helix</keyword>
<feature type="domain" description="Ig-like" evidence="9">
    <location>
        <begin position="152"/>
        <end position="244"/>
    </location>
</feature>
<dbReference type="CDD" id="cd07703">
    <property type="entry name" value="IgC1_2_Nectin-2_Necl-5_like"/>
    <property type="match status" value="1"/>
</dbReference>
<feature type="signal peptide" evidence="8">
    <location>
        <begin position="1"/>
        <end position="33"/>
    </location>
</feature>
<evidence type="ECO:0000313" key="10">
    <source>
        <dbReference type="EMBL" id="AAB17502.1"/>
    </source>
</evidence>
<dbReference type="PROSITE" id="PS50835">
    <property type="entry name" value="IG_LIKE"/>
    <property type="match status" value="3"/>
</dbReference>
<organism evidence="10">
    <name type="scientific">Mus musculus</name>
    <name type="common">Mouse</name>
    <dbReference type="NCBI Taxonomy" id="10090"/>
    <lineage>
        <taxon>Eukaryota</taxon>
        <taxon>Metazoa</taxon>
        <taxon>Chordata</taxon>
        <taxon>Craniata</taxon>
        <taxon>Vertebrata</taxon>
        <taxon>Euteleostomi</taxon>
        <taxon>Mammalia</taxon>
        <taxon>Eutheria</taxon>
        <taxon>Euarchontoglires</taxon>
        <taxon>Glires</taxon>
        <taxon>Rodentia</taxon>
        <taxon>Myomorpha</taxon>
        <taxon>Muroidea</taxon>
        <taxon>Muridae</taxon>
        <taxon>Murinae</taxon>
        <taxon>Mus</taxon>
        <taxon>Mus</taxon>
    </lineage>
</organism>
<dbReference type="PeptideAtlas" id="Q60977"/>
<evidence type="ECO:0000256" key="1">
    <source>
        <dbReference type="ARBA" id="ARBA00004479"/>
    </source>
</evidence>
<dbReference type="PANTHER" id="PTHR47387:SF2">
    <property type="entry name" value="PVR CELL ADHESION MOLECULE"/>
    <property type="match status" value="1"/>
</dbReference>
<feature type="transmembrane region" description="Helical" evidence="7">
    <location>
        <begin position="355"/>
        <end position="377"/>
    </location>
</feature>
<evidence type="ECO:0000256" key="4">
    <source>
        <dbReference type="ARBA" id="ARBA00023136"/>
    </source>
</evidence>
<comment type="subcellular location">
    <subcellularLocation>
        <location evidence="1">Membrane</location>
        <topology evidence="1">Single-pass type I membrane protein</topology>
    </subcellularLocation>
</comment>
<dbReference type="PANTHER" id="PTHR47387">
    <property type="entry name" value="NECTIN-2"/>
    <property type="match status" value="1"/>
</dbReference>
<dbReference type="SMART" id="SM00409">
    <property type="entry name" value="IG"/>
    <property type="match status" value="2"/>
</dbReference>
<dbReference type="Gene3D" id="2.60.40.10">
    <property type="entry name" value="Immunoglobulins"/>
    <property type="match status" value="3"/>
</dbReference>
<dbReference type="iPTMnet" id="Q60977"/>
<name>Q60977_MOUSE</name>
<evidence type="ECO:0000259" key="9">
    <source>
        <dbReference type="PROSITE" id="PS50835"/>
    </source>
</evidence>
<sequence length="415" mass="45280">MAPLAGASRSRVWSVGLLRLLLLSCFTLQKAGGEIAVQVLSNSTGFLGGSTVLHCSLASKDNVTITQLTWMKRDPDGSHPSVAVFHPKKGPSISDPERVKFLVAKVYEDLRNASLAISNLRVEDEGIYECQIATFPTDSKSANVWLKVFARPKNTAEALEPSPTLILQDVAKCISANGHPPGRISWPSNVNGSHREMKEPGSQPGTTTVTSYLSMVPSHQADGKNITCTVEHESLQELDQLLVTLSQPYPPENVSISGYDGNWYVGLTNLTLTCEAHSKPAPDMAGYNWSTNTGDFPNSVKRQGNMLLISTVEDGLNNTVIVCEVTNALGSGQGQVHIIVKEKPENMQQNTRLHLGYIFLIVFVLAVVIIIAALYTIRRCRHGRALQSNPSERENVQYSSVNGDCRLNMEPNSTR</sequence>
<dbReference type="InterPro" id="IPR036179">
    <property type="entry name" value="Ig-like_dom_sf"/>
</dbReference>
<dbReference type="Pfam" id="PF07686">
    <property type="entry name" value="V-set"/>
    <property type="match status" value="1"/>
</dbReference>
<feature type="chain" id="PRO_5004265684" evidence="8">
    <location>
        <begin position="34"/>
        <end position="415"/>
    </location>
</feature>
<dbReference type="FunFam" id="2.60.40.10:FF:003046">
    <property type="entry name" value="Poliovirus receptor"/>
    <property type="match status" value="1"/>
</dbReference>
<dbReference type="AGR" id="MGI:107741"/>
<evidence type="ECO:0000256" key="3">
    <source>
        <dbReference type="ARBA" id="ARBA00022989"/>
    </source>
</evidence>
<dbReference type="SUPFAM" id="SSF48726">
    <property type="entry name" value="Immunoglobulin"/>
    <property type="match status" value="3"/>
</dbReference>
<dbReference type="EMBL" id="U35836">
    <property type="protein sequence ID" value="AAB17502.1"/>
    <property type="molecule type" value="mRNA"/>
</dbReference>
<proteinExistence type="evidence at transcript level"/>
<evidence type="ECO:0000256" key="5">
    <source>
        <dbReference type="ARBA" id="ARBA00023157"/>
    </source>
</evidence>
<evidence type="ECO:0000256" key="7">
    <source>
        <dbReference type="SAM" id="Phobius"/>
    </source>
</evidence>
<feature type="domain" description="Ig-like" evidence="9">
    <location>
        <begin position="48"/>
        <end position="143"/>
    </location>
</feature>
<dbReference type="FunFam" id="2.60.40.10:FF:003045">
    <property type="entry name" value="Poliovirus receptor"/>
    <property type="match status" value="1"/>
</dbReference>